<proteinExistence type="predicted"/>
<evidence type="ECO:0008006" key="3">
    <source>
        <dbReference type="Google" id="ProtNLM"/>
    </source>
</evidence>
<reference evidence="1 2" key="1">
    <citation type="journal article" date="2015" name="Nature">
        <title>rRNA introns, odd ribosomes, and small enigmatic genomes across a large radiation of phyla.</title>
        <authorList>
            <person name="Brown C.T."/>
            <person name="Hug L.A."/>
            <person name="Thomas B.C."/>
            <person name="Sharon I."/>
            <person name="Castelle C.J."/>
            <person name="Singh A."/>
            <person name="Wilkins M.J."/>
            <person name="Williams K.H."/>
            <person name="Banfield J.F."/>
        </authorList>
    </citation>
    <scope>NUCLEOTIDE SEQUENCE [LARGE SCALE GENOMIC DNA]</scope>
</reference>
<dbReference type="GO" id="GO:0006355">
    <property type="term" value="P:regulation of DNA-templated transcription"/>
    <property type="evidence" value="ECO:0007669"/>
    <property type="project" value="InterPro"/>
</dbReference>
<name>A0A0G0KZ86_9BACT</name>
<dbReference type="SUPFAM" id="SSF47598">
    <property type="entry name" value="Ribbon-helix-helix"/>
    <property type="match status" value="1"/>
</dbReference>
<dbReference type="STRING" id="1618570.UT08_C0011G0016"/>
<sequence length="81" mass="9476">MLTKRTNILFDDELWELVTSVAKRENSSVGKVVRKAIRNTYSEDEISKRRADACKKILAIRPKPFPGKIDYKELINYGRKY</sequence>
<gene>
    <name evidence="1" type="ORF">UT08_C0011G0016</name>
</gene>
<organism evidence="1 2">
    <name type="scientific">Candidatus Woesebacteria bacterium GW2011_GWB1_38_8</name>
    <dbReference type="NCBI Taxonomy" id="1618570"/>
    <lineage>
        <taxon>Bacteria</taxon>
        <taxon>Candidatus Woeseibacteriota</taxon>
    </lineage>
</organism>
<evidence type="ECO:0000313" key="1">
    <source>
        <dbReference type="EMBL" id="KKQ84998.1"/>
    </source>
</evidence>
<protein>
    <recommendedName>
        <fullName evidence="3">Ribbon-helix-helix protein CopG domain-containing protein</fullName>
    </recommendedName>
</protein>
<dbReference type="AlphaFoldDB" id="A0A0G0KZ86"/>
<dbReference type="InterPro" id="IPR010985">
    <property type="entry name" value="Ribbon_hlx_hlx"/>
</dbReference>
<dbReference type="Proteomes" id="UP000034081">
    <property type="component" value="Unassembled WGS sequence"/>
</dbReference>
<evidence type="ECO:0000313" key="2">
    <source>
        <dbReference type="Proteomes" id="UP000034081"/>
    </source>
</evidence>
<dbReference type="EMBL" id="LBVL01000011">
    <property type="protein sequence ID" value="KKQ84998.1"/>
    <property type="molecule type" value="Genomic_DNA"/>
</dbReference>
<accession>A0A0G0KZ86</accession>
<comment type="caution">
    <text evidence="1">The sequence shown here is derived from an EMBL/GenBank/DDBJ whole genome shotgun (WGS) entry which is preliminary data.</text>
</comment>